<dbReference type="PANTHER" id="PTHR45661">
    <property type="entry name" value="SURFACE ANTIGEN"/>
    <property type="match status" value="1"/>
</dbReference>
<dbReference type="SUPFAM" id="SSF52058">
    <property type="entry name" value="L domain-like"/>
    <property type="match status" value="2"/>
</dbReference>
<organism evidence="6 7">
    <name type="scientific">Suilimivivens aceti</name>
    <dbReference type="NCBI Taxonomy" id="2981774"/>
    <lineage>
        <taxon>Bacteria</taxon>
        <taxon>Bacillati</taxon>
        <taxon>Bacillota</taxon>
        <taxon>Clostridia</taxon>
        <taxon>Lachnospirales</taxon>
        <taxon>Lachnospiraceae</taxon>
        <taxon>Suilimivivens</taxon>
    </lineage>
</organism>
<keyword evidence="3" id="KW-1133">Transmembrane helix</keyword>
<evidence type="ECO:0000256" key="1">
    <source>
        <dbReference type="ARBA" id="ARBA00004196"/>
    </source>
</evidence>
<keyword evidence="3" id="KW-0472">Membrane</keyword>
<dbReference type="InterPro" id="IPR053139">
    <property type="entry name" value="Surface_bspA-like"/>
</dbReference>
<accession>A0ABT2T164</accession>
<dbReference type="RefSeq" id="WP_262573249.1">
    <property type="nucleotide sequence ID" value="NZ_JAOQKJ010000002.1"/>
</dbReference>
<sequence length="1692" mass="183350">MAKAKETKVKNLRLRRRIRKTVGALFMASAVAVAAIPVQDIEAETLKADSVKDTRNNISYNSANHDISYDMQTALSGPGNKPTNTSYYVRDNGGTWSLNWQFKYYVVQVNNANAAIISDYNDTFQESEINIDSYTSNEYMKVNKTEFDSFYNTGTGSQKTSFAYDPDYLNYNSSGQKTKEMEWIEKYRKEEYDTFMEKCDYYLKYTKAEKAYNDAIDEWNKAGAIEENKPEKPAILNDPAPSQPTKLEYVPANDFSPAEKYKYYCDQTPAISVYGDFALVPAKDGTPEATEADIYLVKADTATSDTDKLGFLVTGTAPMPVLGVASNAFKGVTNVNTLNMPDTLKYVGDEAFVGSFIQNVELNNVQHIGNRAFKNCSDLKTVSLSYTSKIGAECFYGTGITQVSFPSLLSEIGYGAFANCSNLNEVNLNTITTECTIDDYAFYNDPAIQSIQMDTSGVIDLGEGVFALSSAPTGGLKNIALPNGITGEKNKSELGDLLFAGRTDLETVKFPSNYGTGISNKVNVPSGMFRSCASLREIDFSPAKGSNINGFVGFNATDTSADYNLLFLDVINPDFQVKGPETNLSGQTAFPRKSTWNAFTKVSNFVPYNYVDSNGVNCYEVSDGKYLLQANENGELTSCELIDRTTSAYPIDLIIPSKVGNYPITKISNGCFADDKLRDAIRSITIEDNSIQTIDAEVFKGLGNLESVEIGDSVKSIGDSAFADCPKLIDVTFHTPSVGYDGFTIGNNAFKTTSNELTFHGDIVPGYAPFDFATDKDSSKIDDAGKRICYKSLAPDFLTVMYDNKSGEVTLLDYPKYNELDERNADYCAAMEKYYTEKYGSSQTAYDGYRIDFTKQWAAATTPEDQENVYKGVYYGPWIDDDYVKDFSTWCTNSGVLSAKTPGAFYKLPENKYSIQKNYERGSSARGEFEAVTDEELQWINSCLNIVVPAGVTSIDATEFFDATENTRNVTTYFDSSDEGYKSYQMCTRSTDDSIPGLFSGYYKDYDSGSVEEKQYETENKGNDRILSVTMTDVKYLPDYAFDSCERLQSVTLGSACTDIGTAPFRGCDSLTDITGNDYFAAENRIVYSVNEDGTYTIEECLPSRGKTGSSPIVASSTDPIISNVSEIKDGAFEDCDDVVKVYLDDAKNLKIIPKNCFNDCDMLNEVGLPDSVNRIDTKAFGGNTGIEVTIPGKEVHIVSDAFEHVSTNTINTYKGTSADDYGQYYNINVEYLSDLYTVKFLDYDGTLLKEVKDVEAGKSAEPPANPTRTGYTFTGWMPKDGYNNVTSNVTLIAQYSDNSGSSNRHTVTFYAYDGKTVISTQYVDHEGAATAPMPPARSGYKFVAWIPDTFSKVTQDMSIVASYEKGDSENNGGGSGSGSKSSASPSPTASPGAGDSTKKYTVSVSGGSGSGSYAAGAVVAINAYFMGEGQTFDKWTTSTAGVGFANASASSTTFTMPAANVAITATYKAGKGTAATGSGGSGSNGGSSNSSNGAANTGNNSGTVVEITKPGVSNTGLAGATVTGATDNFVVKITEDQSATDAVTAALQAEYGDISRIQYFPMDISLYDSTGRTKIADTTGISVNITMPIPDELVQYAGNNKAGAVANGSLEGLGVKFTTVNGVPCINFTATHFSPYTIYVNTADLTASGTIDATPKTGDPIHPKWFLAIGMACISLVLFFKKDRVYIKKAG</sequence>
<dbReference type="Gene3D" id="3.80.10.10">
    <property type="entry name" value="Ribonuclease Inhibitor"/>
    <property type="match status" value="3"/>
</dbReference>
<dbReference type="Pfam" id="PF13306">
    <property type="entry name" value="LRR_5"/>
    <property type="match status" value="5"/>
</dbReference>
<evidence type="ECO:0000256" key="2">
    <source>
        <dbReference type="SAM" id="MobiDB-lite"/>
    </source>
</evidence>
<comment type="caution">
    <text evidence="6">The sequence shown here is derived from an EMBL/GenBank/DDBJ whole genome shotgun (WGS) entry which is preliminary data.</text>
</comment>
<evidence type="ECO:0000313" key="7">
    <source>
        <dbReference type="Proteomes" id="UP001652432"/>
    </source>
</evidence>
<comment type="subcellular location">
    <subcellularLocation>
        <location evidence="1">Cell envelope</location>
    </subcellularLocation>
</comment>
<dbReference type="EMBL" id="JAOQKJ010000002">
    <property type="protein sequence ID" value="MCU6743499.1"/>
    <property type="molecule type" value="Genomic_DNA"/>
</dbReference>
<dbReference type="InterPro" id="IPR042229">
    <property type="entry name" value="Listeria/Bacterioides_rpt_sf"/>
</dbReference>
<evidence type="ECO:0000313" key="6">
    <source>
        <dbReference type="EMBL" id="MCU6743499.1"/>
    </source>
</evidence>
<keyword evidence="3" id="KW-0812">Transmembrane</keyword>
<protein>
    <submittedName>
        <fullName evidence="6">Leucine-rich repeat protein</fullName>
    </submittedName>
</protein>
<feature type="compositionally biased region" description="Low complexity" evidence="2">
    <location>
        <begin position="1487"/>
        <end position="1503"/>
    </location>
</feature>
<dbReference type="InterPro" id="IPR044060">
    <property type="entry name" value="Bacterial_rp_domain"/>
</dbReference>
<name>A0ABT2T164_9FIRM</name>
<dbReference type="Pfam" id="PF09479">
    <property type="entry name" value="Flg_new"/>
    <property type="match status" value="2"/>
</dbReference>
<dbReference type="Gene3D" id="2.60.40.4270">
    <property type="entry name" value="Listeria-Bacteroides repeat domain"/>
    <property type="match status" value="1"/>
</dbReference>
<feature type="region of interest" description="Disordered" evidence="2">
    <location>
        <begin position="1475"/>
        <end position="1503"/>
    </location>
</feature>
<keyword evidence="7" id="KW-1185">Reference proteome</keyword>
<reference evidence="6 7" key="1">
    <citation type="journal article" date="2021" name="ISME Commun">
        <title>Automated analysis of genomic sequences facilitates high-throughput and comprehensive description of bacteria.</title>
        <authorList>
            <person name="Hitch T.C.A."/>
        </authorList>
    </citation>
    <scope>NUCLEOTIDE SEQUENCE [LARGE SCALE GENOMIC DNA]</scope>
    <source>
        <strain evidence="6 7">Sanger_18</strain>
    </source>
</reference>
<dbReference type="InterPro" id="IPR032675">
    <property type="entry name" value="LRR_dom_sf"/>
</dbReference>
<dbReference type="PANTHER" id="PTHR45661:SF3">
    <property type="entry name" value="IG-LIKE DOMAIN-CONTAINING PROTEIN"/>
    <property type="match status" value="1"/>
</dbReference>
<feature type="transmembrane region" description="Helical" evidence="3">
    <location>
        <begin position="1666"/>
        <end position="1681"/>
    </location>
</feature>
<gene>
    <name evidence="6" type="ORF">OCV77_03100</name>
</gene>
<feature type="compositionally biased region" description="Low complexity" evidence="2">
    <location>
        <begin position="1379"/>
        <end position="1396"/>
    </location>
</feature>
<evidence type="ECO:0000256" key="4">
    <source>
        <dbReference type="SAM" id="SignalP"/>
    </source>
</evidence>
<proteinExistence type="predicted"/>
<feature type="domain" description="Bacterial repeat" evidence="5">
    <location>
        <begin position="1404"/>
        <end position="1470"/>
    </location>
</feature>
<dbReference type="InterPro" id="IPR013378">
    <property type="entry name" value="InlB-like_B-rpt"/>
</dbReference>
<feature type="region of interest" description="Disordered" evidence="2">
    <location>
        <begin position="1365"/>
        <end position="1400"/>
    </location>
</feature>
<dbReference type="InterPro" id="IPR026906">
    <property type="entry name" value="LRR_5"/>
</dbReference>
<feature type="chain" id="PRO_5047018794" evidence="4">
    <location>
        <begin position="35"/>
        <end position="1692"/>
    </location>
</feature>
<evidence type="ECO:0000256" key="3">
    <source>
        <dbReference type="SAM" id="Phobius"/>
    </source>
</evidence>
<dbReference type="Pfam" id="PF18998">
    <property type="entry name" value="Flg_new_2"/>
    <property type="match status" value="1"/>
</dbReference>
<dbReference type="Proteomes" id="UP001652432">
    <property type="component" value="Unassembled WGS sequence"/>
</dbReference>
<feature type="signal peptide" evidence="4">
    <location>
        <begin position="1"/>
        <end position="34"/>
    </location>
</feature>
<keyword evidence="4" id="KW-0732">Signal</keyword>
<evidence type="ECO:0000259" key="5">
    <source>
        <dbReference type="Pfam" id="PF18998"/>
    </source>
</evidence>
<feature type="region of interest" description="Disordered" evidence="2">
    <location>
        <begin position="230"/>
        <end position="249"/>
    </location>
</feature>